<reference evidence="6 7" key="1">
    <citation type="submission" date="2019-10" db="EMBL/GenBank/DDBJ databases">
        <title>Vibrio sp. nov. isolated from a shrimp pond.</title>
        <authorList>
            <person name="Gomez-Gil B."/>
            <person name="Enciso-Ibarra J."/>
            <person name="Enciso-Ibarra K."/>
            <person name="Bolan-Mejia C."/>
        </authorList>
    </citation>
    <scope>NUCLEOTIDE SEQUENCE [LARGE SCALE GENOMIC DNA]</scope>
    <source>
        <strain evidence="6 7">CAIM 722</strain>
    </source>
</reference>
<dbReference type="Proteomes" id="UP000462621">
    <property type="component" value="Unassembled WGS sequence"/>
</dbReference>
<dbReference type="PANTHER" id="PTHR36985">
    <property type="entry name" value="TRANSLOCATION AND ASSEMBLY MODULE SUBUNIT TAMB"/>
    <property type="match status" value="1"/>
</dbReference>
<protein>
    <submittedName>
        <fullName evidence="6">Translocation/assembly module TamB</fullName>
    </submittedName>
</protein>
<evidence type="ECO:0000256" key="2">
    <source>
        <dbReference type="ARBA" id="ARBA00022692"/>
    </source>
</evidence>
<dbReference type="AlphaFoldDB" id="A0A7X4RTF4"/>
<sequence>MIHIALKWTKLVSLFLTALLLITAVFVGSLLFSHSGLKTILVAVQSWVPQLTIKDSSGALYPSFTLKGVRYNNPDLGIDLTADSLSLGIKGHCLLEPAICLRTVKTTGLHLTLRSTEPSAEETSADSGSVTGIATPIPLYIPLLIADDTELDIHGTKLNWQHLETRASMRGNRIELGKTLWQSVQLQLAKSEAKPQGQAPKKAQSNKQVSPITLPEITIPVDIDVEQFDVNDFTLVQDSPIIVRHLGLKGSAYNHDVTIKLLNVTMPQGKANLYGQATLSGGYPLNLNLDTTLNLKEFAGQRIQLTANGSVANLTMQAQLSGQAKARLQGQLKTLEPNMPFALNVTQVDAQWPLRGEADYQLKSPDLVAQGNLQQYRIALQGLASGKAIPTTHFNLQGKGSLHDIQLSSLALDTLGGHISGTAAANWQGLVNWQANVDMQDIQPGKQWPQAQGNISGHVETSGSLTEQGGWQIQLPKLSVDGEVRDYPLHVAGQLTASDASASGQVKVKTQGITLAHGLNKITAHGTLDDVWNLDVAVHVPDLSKSLPDAQGNIEGTLQFRGQAKQPDIQLSVAGKQIHWQKLVDIDQVSLTGSVSPLVEPTLDLVVQGENIRYQQEKISRVTIKAQGSELKHHVSLDLTAPDPKLSTHLAVSGKLTQKPTIKWQGQIDQWSITSPQGSWAINKATALSLDVAQKTAHIAAHCWQQGDASICLDKDASLGKSGAVNVSIHQLNFAQIDDFLPQETRVKGVADMSVTAKWSKDHPPQVKAAATVSKGQLTQELTNPLVIHWDKVSVNSELRGNKLTADWSIDVTNNGDLTGNIMIPDVTQAQRQMQGHLKLTPLNIDFLANQFGDYSKVAAHIDTDLSFKGEMLHPQIQGQLNVKQIGVSGDVTPVEVKSGDIQIGFSGYQAQLRSDIETQDGKLQLTGNADWADMDKWAVNAHVGAQSLLVDMPPMVEAKVVPDLSLSLKPKLASITGNIKLPWGRVTVEELPPSAVSVSKDQVILNKDLKPVDKTNRFPFEIQTAVSIDIGDDFLLDAFGLKAGLIGHLNVSQKDKGPFVTGEVNLEDGTYTSFGQDLIIKEGKILMNGPVDQPYLSINAIRNPDNTEDDVTAGIKVTGPVDEPKVSVYSDPSMPQANALSYLLRGQDIDGEGGGNSMTTTLIGLSLAQSGKLVGELGEAVGVQDLQLDTSGSGDDSQVTVSGYILPGLQVKYGVGIFNSVGEFTVRYRLMKDLYVEAVSGLTSAVDILYQFEFD</sequence>
<evidence type="ECO:0000256" key="4">
    <source>
        <dbReference type="ARBA" id="ARBA00023136"/>
    </source>
</evidence>
<keyword evidence="2" id="KW-0812">Transmembrane</keyword>
<keyword evidence="4" id="KW-0472">Membrane</keyword>
<evidence type="ECO:0000256" key="1">
    <source>
        <dbReference type="ARBA" id="ARBA00004167"/>
    </source>
</evidence>
<dbReference type="GO" id="GO:0097347">
    <property type="term" value="C:TAM protein secretion complex"/>
    <property type="evidence" value="ECO:0007669"/>
    <property type="project" value="TreeGrafter"/>
</dbReference>
<gene>
    <name evidence="6" type="ORF">F9817_04035</name>
</gene>
<comment type="subcellular location">
    <subcellularLocation>
        <location evidence="1">Membrane</location>
        <topology evidence="1">Single-pass membrane protein</topology>
    </subcellularLocation>
</comment>
<feature type="domain" description="Translocation and assembly module TamB C-terminal" evidence="5">
    <location>
        <begin position="919"/>
        <end position="1255"/>
    </location>
</feature>
<evidence type="ECO:0000313" key="7">
    <source>
        <dbReference type="Proteomes" id="UP000462621"/>
    </source>
</evidence>
<dbReference type="PANTHER" id="PTHR36985:SF1">
    <property type="entry name" value="TRANSLOCATION AND ASSEMBLY MODULE SUBUNIT TAMB"/>
    <property type="match status" value="1"/>
</dbReference>
<organism evidence="6 7">
    <name type="scientific">Vibrio eleionomae</name>
    <dbReference type="NCBI Taxonomy" id="2653505"/>
    <lineage>
        <taxon>Bacteria</taxon>
        <taxon>Pseudomonadati</taxon>
        <taxon>Pseudomonadota</taxon>
        <taxon>Gammaproteobacteria</taxon>
        <taxon>Vibrionales</taxon>
        <taxon>Vibrionaceae</taxon>
        <taxon>Vibrio</taxon>
    </lineage>
</organism>
<dbReference type="EMBL" id="WEKT01000004">
    <property type="protein sequence ID" value="MZI92378.1"/>
    <property type="molecule type" value="Genomic_DNA"/>
</dbReference>
<dbReference type="Pfam" id="PF04357">
    <property type="entry name" value="TamB"/>
    <property type="match status" value="1"/>
</dbReference>
<evidence type="ECO:0000259" key="5">
    <source>
        <dbReference type="Pfam" id="PF04357"/>
    </source>
</evidence>
<dbReference type="InterPro" id="IPR007452">
    <property type="entry name" value="TamB_C"/>
</dbReference>
<evidence type="ECO:0000313" key="6">
    <source>
        <dbReference type="EMBL" id="MZI92378.1"/>
    </source>
</evidence>
<accession>A0A7X4RTF4</accession>
<keyword evidence="3" id="KW-1133">Transmembrane helix</keyword>
<proteinExistence type="predicted"/>
<evidence type="ECO:0000256" key="3">
    <source>
        <dbReference type="ARBA" id="ARBA00022989"/>
    </source>
</evidence>
<name>A0A7X4RTF4_9VIBR</name>
<dbReference type="GO" id="GO:0009306">
    <property type="term" value="P:protein secretion"/>
    <property type="evidence" value="ECO:0007669"/>
    <property type="project" value="InterPro"/>
</dbReference>
<dbReference type="RefSeq" id="WP_161153678.1">
    <property type="nucleotide sequence ID" value="NZ_WEKT01000004.1"/>
</dbReference>
<comment type="caution">
    <text evidence="6">The sequence shown here is derived from an EMBL/GenBank/DDBJ whole genome shotgun (WGS) entry which is preliminary data.</text>
</comment>
<keyword evidence="7" id="KW-1185">Reference proteome</keyword>
<dbReference type="GO" id="GO:0005886">
    <property type="term" value="C:plasma membrane"/>
    <property type="evidence" value="ECO:0007669"/>
    <property type="project" value="InterPro"/>
</dbReference>